<evidence type="ECO:0000256" key="4">
    <source>
        <dbReference type="ARBA" id="ARBA00023136"/>
    </source>
</evidence>
<dbReference type="InterPro" id="IPR024002">
    <property type="entry name" value="For/NO2_transpt_CS"/>
</dbReference>
<comment type="subcellular location">
    <subcellularLocation>
        <location evidence="1">Membrane</location>
        <topology evidence="1">Multi-pass membrane protein</topology>
    </subcellularLocation>
</comment>
<feature type="transmembrane region" description="Helical" evidence="6">
    <location>
        <begin position="192"/>
        <end position="214"/>
    </location>
</feature>
<organism evidence="7 8">
    <name type="scientific">Porphyromonas canoris</name>
    <dbReference type="NCBI Taxonomy" id="36875"/>
    <lineage>
        <taxon>Bacteria</taxon>
        <taxon>Pseudomonadati</taxon>
        <taxon>Bacteroidota</taxon>
        <taxon>Bacteroidia</taxon>
        <taxon>Bacteroidales</taxon>
        <taxon>Porphyromonadaceae</taxon>
        <taxon>Porphyromonas</taxon>
    </lineage>
</organism>
<protein>
    <submittedName>
        <fullName evidence="7">Formate transporter</fullName>
    </submittedName>
</protein>
<name>A0ABR4XM14_9PORP</name>
<gene>
    <name evidence="7" type="ORF">HQ43_03860</name>
</gene>
<keyword evidence="8" id="KW-1185">Reference proteome</keyword>
<dbReference type="NCBIfam" id="TIGR00790">
    <property type="entry name" value="fnt"/>
    <property type="match status" value="1"/>
</dbReference>
<accession>A0ABR4XM14</accession>
<feature type="transmembrane region" description="Helical" evidence="6">
    <location>
        <begin position="114"/>
        <end position="138"/>
    </location>
</feature>
<feature type="transmembrane region" description="Helical" evidence="6">
    <location>
        <begin position="29"/>
        <end position="50"/>
    </location>
</feature>
<dbReference type="Pfam" id="PF01226">
    <property type="entry name" value="Form_Nir_trans"/>
    <property type="match status" value="1"/>
</dbReference>
<feature type="transmembrane region" description="Helical" evidence="6">
    <location>
        <begin position="234"/>
        <end position="253"/>
    </location>
</feature>
<dbReference type="PANTHER" id="PTHR30520">
    <property type="entry name" value="FORMATE TRANSPORTER-RELATED"/>
    <property type="match status" value="1"/>
</dbReference>
<dbReference type="RefSeq" id="WP_036789774.1">
    <property type="nucleotide sequence ID" value="NZ_JQZV01000006.1"/>
</dbReference>
<dbReference type="EMBL" id="JQZV01000006">
    <property type="protein sequence ID" value="KGN93012.1"/>
    <property type="molecule type" value="Genomic_DNA"/>
</dbReference>
<evidence type="ECO:0000256" key="6">
    <source>
        <dbReference type="SAM" id="Phobius"/>
    </source>
</evidence>
<feature type="transmembrane region" description="Helical" evidence="6">
    <location>
        <begin position="70"/>
        <end position="93"/>
    </location>
</feature>
<evidence type="ECO:0000256" key="5">
    <source>
        <dbReference type="ARBA" id="ARBA00049660"/>
    </source>
</evidence>
<comment type="similarity">
    <text evidence="5">Belongs to the FNT transporter (TC 1.A.16) family.</text>
</comment>
<dbReference type="PROSITE" id="PS01006">
    <property type="entry name" value="FORMATE_NITRITE_TP_2"/>
    <property type="match status" value="1"/>
</dbReference>
<evidence type="ECO:0000313" key="8">
    <source>
        <dbReference type="Proteomes" id="UP000030101"/>
    </source>
</evidence>
<dbReference type="Gene3D" id="1.20.1080.10">
    <property type="entry name" value="Glycerol uptake facilitator protein"/>
    <property type="match status" value="1"/>
</dbReference>
<keyword evidence="3 6" id="KW-1133">Transmembrane helix</keyword>
<sequence length="261" mass="28213">MNILSPDAIVMAAKDLGISKANYSLIKTLLLGFLGGAFIAMGGTLSVLVSGGMPALTAENPGLRMLLSGMTFPVGIILVVIAGAELFTSNNAVLMPGFWNKDFGLKKLLRNWTLVFIMNLVGAVCFAYLLVYLVGLFAQDPWHSTIIGIAEYKTSAPFWKVFVKGIGANWLVCLAIWMGLSATTTIGKIWGLWWPVMTFVALGYEHCVANMFYIPLGMMEGADVSLSDFLWGNLLPATLGNIVGGGLMVGTWYTSSFLKKY</sequence>
<proteinExistence type="inferred from homology"/>
<feature type="transmembrane region" description="Helical" evidence="6">
    <location>
        <begin position="158"/>
        <end position="180"/>
    </location>
</feature>
<evidence type="ECO:0000256" key="2">
    <source>
        <dbReference type="ARBA" id="ARBA00022692"/>
    </source>
</evidence>
<evidence type="ECO:0000256" key="1">
    <source>
        <dbReference type="ARBA" id="ARBA00004141"/>
    </source>
</evidence>
<evidence type="ECO:0000313" key="7">
    <source>
        <dbReference type="EMBL" id="KGN93012.1"/>
    </source>
</evidence>
<keyword evidence="2 6" id="KW-0812">Transmembrane</keyword>
<reference evidence="7 8" key="1">
    <citation type="submission" date="2014-08" db="EMBL/GenBank/DDBJ databases">
        <title>Porphyromonas canoris strain:OH2762 Genome sequencing.</title>
        <authorList>
            <person name="Wallis C."/>
            <person name="Deusch O."/>
            <person name="O'Flynn C."/>
            <person name="Davis I."/>
            <person name="Jospin G."/>
            <person name="Darling A.E."/>
            <person name="Coil D.A."/>
            <person name="Alexiev A."/>
            <person name="Horsfall A."/>
            <person name="Kirkwood N."/>
            <person name="Harris S."/>
            <person name="Eisen J.A."/>
        </authorList>
    </citation>
    <scope>NUCLEOTIDE SEQUENCE [LARGE SCALE GENOMIC DNA]</scope>
    <source>
        <strain evidence="8">COT-108 OH2762</strain>
    </source>
</reference>
<evidence type="ECO:0000256" key="3">
    <source>
        <dbReference type="ARBA" id="ARBA00022989"/>
    </source>
</evidence>
<dbReference type="PROSITE" id="PS01005">
    <property type="entry name" value="FORMATE_NITRITE_TP_1"/>
    <property type="match status" value="1"/>
</dbReference>
<dbReference type="InterPro" id="IPR023271">
    <property type="entry name" value="Aquaporin-like"/>
</dbReference>
<comment type="caution">
    <text evidence="7">The sequence shown here is derived from an EMBL/GenBank/DDBJ whole genome shotgun (WGS) entry which is preliminary data.</text>
</comment>
<keyword evidence="4 6" id="KW-0472">Membrane</keyword>
<dbReference type="InterPro" id="IPR000292">
    <property type="entry name" value="For/NO2_transpt"/>
</dbReference>
<dbReference type="Proteomes" id="UP000030101">
    <property type="component" value="Unassembled WGS sequence"/>
</dbReference>
<dbReference type="PANTHER" id="PTHR30520:SF6">
    <property type="entry name" value="FORMATE_NITRATE FAMILY TRANSPORTER (EUROFUNG)"/>
    <property type="match status" value="1"/>
</dbReference>